<feature type="transmembrane region" description="Helical" evidence="1">
    <location>
        <begin position="5"/>
        <end position="21"/>
    </location>
</feature>
<keyword evidence="1" id="KW-0472">Membrane</keyword>
<dbReference type="Proteomes" id="UP000003299">
    <property type="component" value="Unassembled WGS sequence"/>
</dbReference>
<reference evidence="2 3" key="1">
    <citation type="journal article" date="2011" name="BMC Genomics">
        <title>Comparative genomics reveals diversity among xanthomonads infecting tomato and pepper.</title>
        <authorList>
            <person name="Potnis N."/>
            <person name="Krasileva K."/>
            <person name="Chow V."/>
            <person name="Almeida N.F."/>
            <person name="Patil P.B."/>
            <person name="Ryan R.P."/>
            <person name="Sharlach M."/>
            <person name="Behlau F."/>
            <person name="Dow J.M."/>
            <person name="Momol M.T."/>
            <person name="White F.F."/>
            <person name="Preston J.F."/>
            <person name="Vinatzer B.A."/>
            <person name="Koebnik R."/>
            <person name="Setubal J.C."/>
            <person name="Norman D.J."/>
            <person name="Staskawicz B.J."/>
            <person name="Jones J.B."/>
        </authorList>
    </citation>
    <scope>NUCLEOTIDE SEQUENCE [LARGE SCALE GENOMIC DNA]</scope>
    <source>
        <strain evidence="2 3">ATCC 35937</strain>
    </source>
</reference>
<keyword evidence="1" id="KW-0812">Transmembrane</keyword>
<dbReference type="AlphaFoldDB" id="F0BKJ5"/>
<feature type="transmembrane region" description="Helical" evidence="1">
    <location>
        <begin position="41"/>
        <end position="68"/>
    </location>
</feature>
<keyword evidence="1" id="KW-1133">Transmembrane helix</keyword>
<sequence>MHQRFVRFLSVIALGSFGYYVKGKVALPWSAWLLPATRPSSLLTLFVVLHLANTVILVAISLPIAMLLRSRLVRLRQPMLAALLIALCGLVAPTLQAVIFPRYVGTTVAISGAVDLIRFALVLPVLTWLLSSRLPSNNSFKPKPLRGSA</sequence>
<accession>F0BKJ5</accession>
<name>F0BKJ5_9XANT</name>
<evidence type="ECO:0000313" key="3">
    <source>
        <dbReference type="Proteomes" id="UP000003299"/>
    </source>
</evidence>
<protein>
    <submittedName>
        <fullName evidence="2">Uncharacterized protein</fullName>
    </submittedName>
</protein>
<evidence type="ECO:0000256" key="1">
    <source>
        <dbReference type="SAM" id="Phobius"/>
    </source>
</evidence>
<evidence type="ECO:0000313" key="2">
    <source>
        <dbReference type="EMBL" id="EGD06998.1"/>
    </source>
</evidence>
<proteinExistence type="predicted"/>
<comment type="caution">
    <text evidence="2">The sequence shown here is derived from an EMBL/GenBank/DDBJ whole genome shotgun (WGS) entry which is preliminary data.</text>
</comment>
<feature type="transmembrane region" description="Helical" evidence="1">
    <location>
        <begin position="106"/>
        <end position="130"/>
    </location>
</feature>
<dbReference type="EMBL" id="AEQV01000260">
    <property type="protein sequence ID" value="EGD06998.1"/>
    <property type="molecule type" value="Genomic_DNA"/>
</dbReference>
<feature type="transmembrane region" description="Helical" evidence="1">
    <location>
        <begin position="80"/>
        <end position="100"/>
    </location>
</feature>
<gene>
    <name evidence="2" type="ORF">XVE_4810</name>
</gene>
<organism evidence="2 3">
    <name type="scientific">Xanthomonas vesicatoria ATCC 35937</name>
    <dbReference type="NCBI Taxonomy" id="925775"/>
    <lineage>
        <taxon>Bacteria</taxon>
        <taxon>Pseudomonadati</taxon>
        <taxon>Pseudomonadota</taxon>
        <taxon>Gammaproteobacteria</taxon>
        <taxon>Lysobacterales</taxon>
        <taxon>Lysobacteraceae</taxon>
        <taxon>Xanthomonas</taxon>
    </lineage>
</organism>